<evidence type="ECO:0000313" key="6">
    <source>
        <dbReference type="EMBL" id="GFY57240.1"/>
    </source>
</evidence>
<keyword evidence="1" id="KW-0479">Metal-binding</keyword>
<keyword evidence="2 4" id="KW-0863">Zinc-finger</keyword>
<accession>A0A8X7C653</accession>
<dbReference type="Pfam" id="PF01753">
    <property type="entry name" value="zf-MYND"/>
    <property type="match status" value="1"/>
</dbReference>
<dbReference type="PROSITE" id="PS50865">
    <property type="entry name" value="ZF_MYND_2"/>
    <property type="match status" value="1"/>
</dbReference>
<evidence type="ECO:0000256" key="2">
    <source>
        <dbReference type="ARBA" id="ARBA00022771"/>
    </source>
</evidence>
<evidence type="ECO:0000256" key="1">
    <source>
        <dbReference type="ARBA" id="ARBA00022723"/>
    </source>
</evidence>
<dbReference type="InterPro" id="IPR011990">
    <property type="entry name" value="TPR-like_helical_dom_sf"/>
</dbReference>
<dbReference type="InterPro" id="IPR053248">
    <property type="entry name" value="Zinc_finger_MYND_domain"/>
</dbReference>
<evidence type="ECO:0000313" key="7">
    <source>
        <dbReference type="Proteomes" id="UP000886998"/>
    </source>
</evidence>
<dbReference type="PANTHER" id="PTHR46533:SF1">
    <property type="entry name" value="ZINC FINGER MYND DOMAIN-CONTAINING PROTEIN 12"/>
    <property type="match status" value="1"/>
</dbReference>
<feature type="domain" description="MYND-type" evidence="5">
    <location>
        <begin position="20"/>
        <end position="57"/>
    </location>
</feature>
<keyword evidence="7" id="KW-1185">Reference proteome</keyword>
<dbReference type="EMBL" id="BMAV01011392">
    <property type="protein sequence ID" value="GFY57240.1"/>
    <property type="molecule type" value="Genomic_DNA"/>
</dbReference>
<dbReference type="PROSITE" id="PS01360">
    <property type="entry name" value="ZF_MYND_1"/>
    <property type="match status" value="1"/>
</dbReference>
<evidence type="ECO:0000256" key="3">
    <source>
        <dbReference type="ARBA" id="ARBA00022833"/>
    </source>
</evidence>
<comment type="caution">
    <text evidence="6">The sequence shown here is derived from an EMBL/GenBank/DDBJ whole genome shotgun (WGS) entry which is preliminary data.</text>
</comment>
<organism evidence="6 7">
    <name type="scientific">Trichonephila inaurata madagascariensis</name>
    <dbReference type="NCBI Taxonomy" id="2747483"/>
    <lineage>
        <taxon>Eukaryota</taxon>
        <taxon>Metazoa</taxon>
        <taxon>Ecdysozoa</taxon>
        <taxon>Arthropoda</taxon>
        <taxon>Chelicerata</taxon>
        <taxon>Arachnida</taxon>
        <taxon>Araneae</taxon>
        <taxon>Araneomorphae</taxon>
        <taxon>Entelegynae</taxon>
        <taxon>Araneoidea</taxon>
        <taxon>Nephilidae</taxon>
        <taxon>Trichonephila</taxon>
        <taxon>Trichonephila inaurata</taxon>
    </lineage>
</organism>
<dbReference type="GO" id="GO:0008270">
    <property type="term" value="F:zinc ion binding"/>
    <property type="evidence" value="ECO:0007669"/>
    <property type="project" value="UniProtKB-KW"/>
</dbReference>
<dbReference type="InterPro" id="IPR002893">
    <property type="entry name" value="Znf_MYND"/>
</dbReference>
<sequence>MLSKRILELAVHKGMSSVLCEICSKKATTKCETCRVTYYCTPDHKLLDAVSFHRKVCEKLAVIRSERPLPFTETDRINEAEAMLQSKKEILKLAEIVTKKWLLERSIINAYPSAMIAWNMARDLRSEDSFEVIYPTCLVSETFLLLGKPSAAQQYMVQASWLSQKYDVLPATILAQLYRLRGIVLMAFENWKHAREAFSELVYVVALEYGVDDIRLGIPYGFLGLSLLKFDNIDGAMASFHKMADKWLHFMLTQYENKTMRRATETEMAEDEAKQDLEFQYMEAIIVFQRVYDVVRRLGISSVTDLINFKILCFQVLAEMRDNNSKEVVVYREEALATATRTKQSKCVPRKRIPLLIEVLQDDFLLRWERKHNRPRTIATKYLEMIKAINV</sequence>
<dbReference type="SUPFAM" id="SSF48452">
    <property type="entry name" value="TPR-like"/>
    <property type="match status" value="1"/>
</dbReference>
<keyword evidence="3" id="KW-0862">Zinc</keyword>
<name>A0A8X7C653_9ARAC</name>
<dbReference type="AlphaFoldDB" id="A0A8X7C653"/>
<dbReference type="SUPFAM" id="SSF144232">
    <property type="entry name" value="HIT/MYND zinc finger-like"/>
    <property type="match status" value="1"/>
</dbReference>
<evidence type="ECO:0000259" key="5">
    <source>
        <dbReference type="PROSITE" id="PS50865"/>
    </source>
</evidence>
<proteinExistence type="predicted"/>
<dbReference type="PANTHER" id="PTHR46533">
    <property type="entry name" value="ZINC FINGER MYND DOMAIN-CONTAINING PROTEIN 12"/>
    <property type="match status" value="1"/>
</dbReference>
<dbReference type="OrthoDB" id="3174329at2759"/>
<dbReference type="Gene3D" id="6.10.140.2220">
    <property type="match status" value="1"/>
</dbReference>
<evidence type="ECO:0000256" key="4">
    <source>
        <dbReference type="PROSITE-ProRule" id="PRU00134"/>
    </source>
</evidence>
<reference evidence="6" key="1">
    <citation type="submission" date="2020-08" db="EMBL/GenBank/DDBJ databases">
        <title>Multicomponent nature underlies the extraordinary mechanical properties of spider dragline silk.</title>
        <authorList>
            <person name="Kono N."/>
            <person name="Nakamura H."/>
            <person name="Mori M."/>
            <person name="Yoshida Y."/>
            <person name="Ohtoshi R."/>
            <person name="Malay A.D."/>
            <person name="Moran D.A.P."/>
            <person name="Tomita M."/>
            <person name="Numata K."/>
            <person name="Arakawa K."/>
        </authorList>
    </citation>
    <scope>NUCLEOTIDE SEQUENCE</scope>
</reference>
<gene>
    <name evidence="6" type="primary">ZMYND12_0</name>
    <name evidence="6" type="ORF">TNIN_324721</name>
</gene>
<protein>
    <submittedName>
        <fullName evidence="6">Zinc finger MYND domain-containing protein 12</fullName>
    </submittedName>
</protein>
<dbReference type="Proteomes" id="UP000886998">
    <property type="component" value="Unassembled WGS sequence"/>
</dbReference>